<keyword evidence="4 5" id="KW-0472">Membrane</keyword>
<keyword evidence="3 5" id="KW-1133">Transmembrane helix</keyword>
<evidence type="ECO:0000313" key="8">
    <source>
        <dbReference type="Proteomes" id="UP000760480"/>
    </source>
</evidence>
<keyword evidence="2 5" id="KW-0812">Transmembrane</keyword>
<dbReference type="EMBL" id="SPMZ01000048">
    <property type="protein sequence ID" value="NMQ20387.1"/>
    <property type="molecule type" value="Genomic_DNA"/>
</dbReference>
<feature type="transmembrane region" description="Helical" evidence="5">
    <location>
        <begin position="1221"/>
        <end position="1239"/>
    </location>
</feature>
<evidence type="ECO:0000256" key="3">
    <source>
        <dbReference type="ARBA" id="ARBA00022989"/>
    </source>
</evidence>
<evidence type="ECO:0000259" key="6">
    <source>
        <dbReference type="Pfam" id="PF04357"/>
    </source>
</evidence>
<protein>
    <recommendedName>
        <fullName evidence="6">Translocation and assembly module TamB C-terminal domain-containing protein</fullName>
    </recommendedName>
</protein>
<evidence type="ECO:0000256" key="1">
    <source>
        <dbReference type="ARBA" id="ARBA00004167"/>
    </source>
</evidence>
<evidence type="ECO:0000256" key="5">
    <source>
        <dbReference type="SAM" id="Phobius"/>
    </source>
</evidence>
<keyword evidence="8" id="KW-1185">Reference proteome</keyword>
<sequence length="1266" mass="134410">MSATRLLRRTLYWLLALPLILLLLGLLVAGFAVSTETGFNGLLALAQRVLPGQLSYDRASGRLLGPLRIEGLRYQDGPLQVALTNGELDWQPADLFDGALTITRLHVDGLDLALPPGKDTPPSDQPLELPDIRLPLALTVADLQGSDLHIRPAGAEPIQIDAVTLKTRTEAEALLVEVLDLRSPLADVRLDGQITPTGDYPLHVRLDWRAPVPNYGDFQGVGELRGTLREHLELTQKIAGAAALELHGDVRQALTKEPAWSATVKLEVTDLKPFVPDLAGKPLTAQITAKGVLARFEGQGEIKATVPELGPATLRFTAAGDDKAVKLSELKLAAVDRPLALDAKGELQFAELRFKASGQWRSLAWPLTGPAQVESASGEFAAEGMPKDYRFQLAAELQGPEIPKGRWTLNGQGSDQAVRAVQWSGQTLEGTLEGTVDAAWAPVVSWKATLAGAGLNPGAQWKEVPGKLNLRLKSDGGLDDGKLRANVLLEELTGTLSGQALRGSADVSVLDQDLTVKTLRLNAGPARLEAEGTLAKRWDLHWTLNAPELKSLVPGVSGGVASTGTLSGSRDRPRVAANFTVRNLRQGDTQIQRLQGEADVDVGGSDRSRLKLNGEGLVLGGQHWKSVTLDGGGTPNAHELKAELSGDPGRFALALAGTLQLPALTWQGRITQLMAKDTLAGTWNLEKAVAVQASAEKASLDNACLASTPSRLCLQGQWNGARGFNGRVQIQELRPERFKQFLPPGMNLTTRIDAQAEVNGGPNGALQGKLNLDITPGALQMVADGRTLRFTLKSGTLRAQTDGRAATGQLKLDLAQTGQLQADAQVRDPFGAARVDGKIVAAITDLSLISLFAPQAQEVTGQLRADVNVTGTIPKLALRGAIRLENAGAAIPAAGIKLEDLQFTVTSSGQGPLQLSGSLRSKPGQLQLSGEVDPLKPQLQLNIKGQDFQAFDTSDIRVRLSPDLKLEVTRELVRVDGQVIIPQAYLNPGGVGGDGPSPIASSEDLTIVNDRDGKTRAQAKGPAIHAQVRVILGDDVQVVTPAFKGKLRGNLLVMQTPGLAPRGSGSAEIVAGTYKIYGTEINIQRGRVLFSNSPLDNPGLDIRVAREFSSGSSGNTTVGAQVQGTLQRPRLTLFSDPSMPQSDILSYLVLGRAPQGGGGESAMLFKAASALGLGGDALAKGLGNTVGLDTVQLDTGTNENNGTTEESTSLTLGKYLTPDLYVGYGVGLVNAVNTIYIKYRLTRRLMFESNSSALGYGVDLIYNIER</sequence>
<comment type="caution">
    <text evidence="7">The sequence shown here is derived from an EMBL/GenBank/DDBJ whole genome shotgun (WGS) entry which is preliminary data.</text>
</comment>
<evidence type="ECO:0000256" key="2">
    <source>
        <dbReference type="ARBA" id="ARBA00022692"/>
    </source>
</evidence>
<dbReference type="InterPro" id="IPR007452">
    <property type="entry name" value="TamB_C"/>
</dbReference>
<dbReference type="Proteomes" id="UP000760480">
    <property type="component" value="Unassembled WGS sequence"/>
</dbReference>
<name>A0ABX1TNW5_9GAMM</name>
<evidence type="ECO:0000256" key="4">
    <source>
        <dbReference type="ARBA" id="ARBA00023136"/>
    </source>
</evidence>
<proteinExistence type="predicted"/>
<organism evidence="7 8">
    <name type="scientific">Candidatus Competibacter phosphatis</name>
    <dbReference type="NCBI Taxonomy" id="221280"/>
    <lineage>
        <taxon>Bacteria</taxon>
        <taxon>Pseudomonadati</taxon>
        <taxon>Pseudomonadota</taxon>
        <taxon>Gammaproteobacteria</taxon>
        <taxon>Candidatus Competibacteraceae</taxon>
        <taxon>Candidatus Competibacter</taxon>
    </lineage>
</organism>
<dbReference type="Pfam" id="PF04357">
    <property type="entry name" value="TamB"/>
    <property type="match status" value="1"/>
</dbReference>
<comment type="subcellular location">
    <subcellularLocation>
        <location evidence="1">Membrane</location>
        <topology evidence="1">Single-pass membrane protein</topology>
    </subcellularLocation>
</comment>
<dbReference type="RefSeq" id="WP_169249659.1">
    <property type="nucleotide sequence ID" value="NZ_SPMZ01000048.1"/>
</dbReference>
<accession>A0ABX1TNW5</accession>
<reference evidence="7 8" key="1">
    <citation type="submission" date="2019-03" db="EMBL/GenBank/DDBJ databases">
        <title>Metabolic reconstructions from genomes of highly enriched 'Candidatus Accumulibacter' and 'Candidatus Competibacter' bioreactor populations.</title>
        <authorList>
            <person name="Annavajhala M.K."/>
            <person name="Welles L."/>
            <person name="Abbas B."/>
            <person name="Sorokin D."/>
            <person name="Park H."/>
            <person name="Van Loosdrecht M."/>
            <person name="Chandran K."/>
        </authorList>
    </citation>
    <scope>NUCLEOTIDE SEQUENCE [LARGE SCALE GENOMIC DNA]</scope>
    <source>
        <strain evidence="7 8">SBR_G</strain>
    </source>
</reference>
<evidence type="ECO:0000313" key="7">
    <source>
        <dbReference type="EMBL" id="NMQ20387.1"/>
    </source>
</evidence>
<dbReference type="PANTHER" id="PTHR36985:SF1">
    <property type="entry name" value="TRANSLOCATION AND ASSEMBLY MODULE SUBUNIT TAMB"/>
    <property type="match status" value="1"/>
</dbReference>
<gene>
    <name evidence="7" type="ORF">E4P82_14985</name>
</gene>
<feature type="domain" description="Translocation and assembly module TamB C-terminal" evidence="6">
    <location>
        <begin position="921"/>
        <end position="1265"/>
    </location>
</feature>
<dbReference type="PANTHER" id="PTHR36985">
    <property type="entry name" value="TRANSLOCATION AND ASSEMBLY MODULE SUBUNIT TAMB"/>
    <property type="match status" value="1"/>
</dbReference>